<dbReference type="GO" id="GO:0045503">
    <property type="term" value="F:dynein light chain binding"/>
    <property type="evidence" value="ECO:0007669"/>
    <property type="project" value="TreeGrafter"/>
</dbReference>
<evidence type="ECO:0000256" key="2">
    <source>
        <dbReference type="ARBA" id="ARBA00022490"/>
    </source>
</evidence>
<evidence type="ECO:0000256" key="12">
    <source>
        <dbReference type="PROSITE-ProRule" id="PRU00221"/>
    </source>
</evidence>
<dbReference type="SUPFAM" id="SSF50978">
    <property type="entry name" value="WD40 repeat-like"/>
    <property type="match status" value="1"/>
</dbReference>
<evidence type="ECO:0000256" key="13">
    <source>
        <dbReference type="SAM" id="MobiDB-lite"/>
    </source>
</evidence>
<keyword evidence="7" id="KW-0206">Cytoskeleton</keyword>
<keyword evidence="6" id="KW-0969">Cilium</keyword>
<evidence type="ECO:0000256" key="9">
    <source>
        <dbReference type="ARBA" id="ARBA00024190"/>
    </source>
</evidence>
<evidence type="ECO:0000313" key="15">
    <source>
        <dbReference type="Proteomes" id="UP000265040"/>
    </source>
</evidence>
<evidence type="ECO:0000256" key="6">
    <source>
        <dbReference type="ARBA" id="ARBA00023069"/>
    </source>
</evidence>
<comment type="subcellular location">
    <subcellularLocation>
        <location evidence="1">Cytoplasm</location>
        <location evidence="1">Cytoskeleton</location>
        <location evidence="1">Flagellum axoneme</location>
    </subcellularLocation>
    <subcellularLocation>
        <location evidence="9">Dynein axonemal particle</location>
    </subcellularLocation>
</comment>
<dbReference type="GO" id="GO:0005858">
    <property type="term" value="C:axonemal dynein complex"/>
    <property type="evidence" value="ECO:0007669"/>
    <property type="project" value="TreeGrafter"/>
</dbReference>
<feature type="compositionally biased region" description="Low complexity" evidence="13">
    <location>
        <begin position="313"/>
        <end position="330"/>
    </location>
</feature>
<dbReference type="Ensembl" id="ENSATET00000031439.3">
    <property type="protein sequence ID" value="ENSATEP00000030976.3"/>
    <property type="gene ID" value="ENSATEG00000021323.3"/>
</dbReference>
<dbReference type="GO" id="GO:0045504">
    <property type="term" value="F:dynein heavy chain binding"/>
    <property type="evidence" value="ECO:0007669"/>
    <property type="project" value="TreeGrafter"/>
</dbReference>
<keyword evidence="5" id="KW-0282">Flagellum</keyword>
<organism evidence="14 15">
    <name type="scientific">Anabas testudineus</name>
    <name type="common">Climbing perch</name>
    <name type="synonym">Anthias testudineus</name>
    <dbReference type="NCBI Taxonomy" id="64144"/>
    <lineage>
        <taxon>Eukaryota</taxon>
        <taxon>Metazoa</taxon>
        <taxon>Chordata</taxon>
        <taxon>Craniata</taxon>
        <taxon>Vertebrata</taxon>
        <taxon>Euteleostomi</taxon>
        <taxon>Actinopterygii</taxon>
        <taxon>Neopterygii</taxon>
        <taxon>Teleostei</taxon>
        <taxon>Neoteleostei</taxon>
        <taxon>Acanthomorphata</taxon>
        <taxon>Anabantaria</taxon>
        <taxon>Anabantiformes</taxon>
        <taxon>Anabantoidei</taxon>
        <taxon>Anabantidae</taxon>
        <taxon>Anabas</taxon>
    </lineage>
</organism>
<dbReference type="PROSITE" id="PS50082">
    <property type="entry name" value="WD_REPEATS_2"/>
    <property type="match status" value="1"/>
</dbReference>
<keyword evidence="15" id="KW-1185">Reference proteome</keyword>
<evidence type="ECO:0000256" key="3">
    <source>
        <dbReference type="ARBA" id="ARBA00022574"/>
    </source>
</evidence>
<evidence type="ECO:0000256" key="4">
    <source>
        <dbReference type="ARBA" id="ARBA00022737"/>
    </source>
</evidence>
<dbReference type="AlphaFoldDB" id="A0A3Q1KAT2"/>
<evidence type="ECO:0000256" key="7">
    <source>
        <dbReference type="ARBA" id="ARBA00023212"/>
    </source>
</evidence>
<dbReference type="GO" id="GO:0003341">
    <property type="term" value="P:cilium movement"/>
    <property type="evidence" value="ECO:0007669"/>
    <property type="project" value="TreeGrafter"/>
</dbReference>
<keyword evidence="2" id="KW-0963">Cytoplasm</keyword>
<keyword evidence="8" id="KW-0966">Cell projection</keyword>
<dbReference type="InterPro" id="IPR036322">
    <property type="entry name" value="WD40_repeat_dom_sf"/>
</dbReference>
<dbReference type="Proteomes" id="UP000265040">
    <property type="component" value="Chromosome 6"/>
</dbReference>
<proteinExistence type="predicted"/>
<reference evidence="14" key="3">
    <citation type="submission" date="2025-09" db="UniProtKB">
        <authorList>
            <consortium name="Ensembl"/>
        </authorList>
    </citation>
    <scope>IDENTIFICATION</scope>
</reference>
<dbReference type="GeneTree" id="ENSGT00940000156209"/>
<dbReference type="InterPro" id="IPR001680">
    <property type="entry name" value="WD40_rpt"/>
</dbReference>
<name>A0A3Q1KAT2_ANATE</name>
<evidence type="ECO:0000313" key="14">
    <source>
        <dbReference type="Ensembl" id="ENSATEP00000030976.3"/>
    </source>
</evidence>
<dbReference type="Gene3D" id="2.130.10.10">
    <property type="entry name" value="YVTN repeat-like/Quinoprotein amine dehydrogenase"/>
    <property type="match status" value="2"/>
</dbReference>
<evidence type="ECO:0000256" key="10">
    <source>
        <dbReference type="ARBA" id="ARBA00040002"/>
    </source>
</evidence>
<dbReference type="GO" id="GO:0120293">
    <property type="term" value="C:dynein axonemal particle"/>
    <property type="evidence" value="ECO:0007669"/>
    <property type="project" value="UniProtKB-SubCell"/>
</dbReference>
<dbReference type="SMART" id="SM00320">
    <property type="entry name" value="WD40"/>
    <property type="match status" value="4"/>
</dbReference>
<feature type="region of interest" description="Disordered" evidence="13">
    <location>
        <begin position="300"/>
        <end position="330"/>
    </location>
</feature>
<reference evidence="14" key="2">
    <citation type="submission" date="2025-08" db="UniProtKB">
        <authorList>
            <consortium name="Ensembl"/>
        </authorList>
    </citation>
    <scope>IDENTIFICATION</scope>
</reference>
<feature type="compositionally biased region" description="Polar residues" evidence="13">
    <location>
        <begin position="10"/>
        <end position="44"/>
    </location>
</feature>
<keyword evidence="3 12" id="KW-0853">WD repeat</keyword>
<dbReference type="InterPro" id="IPR050687">
    <property type="entry name" value="Dynein_IC"/>
</dbReference>
<dbReference type="Pfam" id="PF00400">
    <property type="entry name" value="WD40"/>
    <property type="match status" value="2"/>
</dbReference>
<evidence type="ECO:0000256" key="11">
    <source>
        <dbReference type="ARBA" id="ARBA00041557"/>
    </source>
</evidence>
<dbReference type="InterPro" id="IPR015943">
    <property type="entry name" value="WD40/YVTN_repeat-like_dom_sf"/>
</dbReference>
<evidence type="ECO:0000256" key="1">
    <source>
        <dbReference type="ARBA" id="ARBA00004611"/>
    </source>
</evidence>
<dbReference type="PANTHER" id="PTHR12442:SF12">
    <property type="entry name" value="DYNEIN AXONEMAL INTERMEDIATE CHAIN 4"/>
    <property type="match status" value="1"/>
</dbReference>
<accession>A0A3Q1KAT2</accession>
<evidence type="ECO:0000256" key="5">
    <source>
        <dbReference type="ARBA" id="ARBA00022846"/>
    </source>
</evidence>
<evidence type="ECO:0000256" key="8">
    <source>
        <dbReference type="ARBA" id="ARBA00023273"/>
    </source>
</evidence>
<protein>
    <recommendedName>
        <fullName evidence="10">Dynein axonemal intermediate chain 4</fullName>
    </recommendedName>
    <alternativeName>
        <fullName evidence="11">WD repeat-containing protein 78</fullName>
    </alternativeName>
</protein>
<reference evidence="14" key="1">
    <citation type="submission" date="2021-04" db="EMBL/GenBank/DDBJ databases">
        <authorList>
            <consortium name="Wellcome Sanger Institute Data Sharing"/>
        </authorList>
    </citation>
    <scope>NUCLEOTIDE SEQUENCE [LARGE SCALE GENOMIC DNA]</scope>
</reference>
<dbReference type="PANTHER" id="PTHR12442">
    <property type="entry name" value="DYNEIN INTERMEDIATE CHAIN"/>
    <property type="match status" value="1"/>
</dbReference>
<feature type="region of interest" description="Disordered" evidence="13">
    <location>
        <begin position="1"/>
        <end position="44"/>
    </location>
</feature>
<feature type="repeat" description="WD" evidence="12">
    <location>
        <begin position="626"/>
        <end position="659"/>
    </location>
</feature>
<keyword evidence="4" id="KW-0677">Repeat</keyword>
<sequence length="771" mass="85722">MYSHTKKGNKTSLVANSPSPVMHSSGSGMNQVSRSSRHTWSYRGSQVRKSSITFGGSSRSKLFSLDRSDRSEKPLRREVRVLDNAGNDVTPLPLHAEPEDVQSKAGTLFLGEVFTRSGSDHSLSTSSSSIRTSSSFMSGSRLSSLCFKPSLSSGIEDIPIPIQIPVPCVVPRQIETVKQGVTEEELDEVVDICLTETDTISLMDIPSTLVSEDADDAEAIKMANIRYAELCKNRPGNDKYVERAMQTFSGAHKDKQIQCDHIVTVEEGTSATVWDIYDSFCNLCEKPASVNGNYPQSTTVTISKGQEKRGEKSSSYGSSISNGNSTGGKNELNKQESVFKSFLTFSCITSSGSIVSSVLETDILGNNTNNEPDPQQILLSESFQYSLLIMERNIVANIFQPKLAAYRQLPILEDPDSMVKPATQELSKEDEETSLSLTLEHLWAFRCEITKGRNITCMAWSKKNPDFLAVGYGDLDCRNNKLGFICCWSLKNPTWPERILHCHNCVTCLDFSASNPSHLAVGMFDGTVAIYNVHFTNIFLSSKYFKKHLHPVWQVIWTKQEMRLAGEERAEVLVSVSADGRITKWLISANSLDSIGTNYGIYLVGTWDGLIHKCSYSNSQHFLDTYEKHFSPVNHVEWSPFSPDVFLSCSSDWTIQLWKQSHFTPVLSFTSIQRAVYTAKWSPNWPTVFAAINGQQLEIWDLNSNILSPTTVHYSTPGVKMTALLFATKTDCVLVGDSEGKVTVYKLKNLKVKAGKQVEYLEDIIRAAVSR</sequence>